<evidence type="ECO:0000259" key="1">
    <source>
        <dbReference type="SMART" id="SM00491"/>
    </source>
</evidence>
<proteinExistence type="predicted"/>
<dbReference type="GO" id="GO:0003676">
    <property type="term" value="F:nucleic acid binding"/>
    <property type="evidence" value="ECO:0007669"/>
    <property type="project" value="InterPro"/>
</dbReference>
<sequence length="227" mass="24454">MMSAEPQEASSSRDWRKAIFMLRSQFSRVCFPWGENFSGPIAATAALKRSALVFGENCPLIAAATAATMRASVESCCPLGPGAARNGVSTGKGALLLAVSRGRASEGVDFPDALARGVIMVGIPYPPLMDVRVRLKRQHNDANATLLGSGSAWYAAEAFRAVNQAVGRLIRHHTDFGAVLLLDYRYQQAKYRALMSAWLQPLLQSGTYHALPALLQGFFATRAALEP</sequence>
<dbReference type="EMBL" id="JALJOV010001646">
    <property type="protein sequence ID" value="KAK9844240.1"/>
    <property type="molecule type" value="Genomic_DNA"/>
</dbReference>
<dbReference type="GO" id="GO:0003678">
    <property type="term" value="F:DNA helicase activity"/>
    <property type="evidence" value="ECO:0007669"/>
    <property type="project" value="TreeGrafter"/>
</dbReference>
<dbReference type="SMART" id="SM00491">
    <property type="entry name" value="HELICc2"/>
    <property type="match status" value="1"/>
</dbReference>
<dbReference type="InterPro" id="IPR045028">
    <property type="entry name" value="DinG/Rad3-like"/>
</dbReference>
<dbReference type="Pfam" id="PF13307">
    <property type="entry name" value="Helicase_C_2"/>
    <property type="match status" value="1"/>
</dbReference>
<dbReference type="GO" id="GO:0005524">
    <property type="term" value="F:ATP binding"/>
    <property type="evidence" value="ECO:0007669"/>
    <property type="project" value="InterPro"/>
</dbReference>
<dbReference type="GO" id="GO:0005634">
    <property type="term" value="C:nucleus"/>
    <property type="evidence" value="ECO:0007669"/>
    <property type="project" value="TreeGrafter"/>
</dbReference>
<dbReference type="GO" id="GO:1990918">
    <property type="term" value="P:double-strand break repair involved in meiotic recombination"/>
    <property type="evidence" value="ECO:0007669"/>
    <property type="project" value="TreeGrafter"/>
</dbReference>
<dbReference type="GO" id="GO:0006289">
    <property type="term" value="P:nucleotide-excision repair"/>
    <property type="evidence" value="ECO:0007669"/>
    <property type="project" value="TreeGrafter"/>
</dbReference>
<reference evidence="2 3" key="1">
    <citation type="journal article" date="2024" name="Nat. Commun.">
        <title>Phylogenomics reveals the evolutionary origins of lichenization in chlorophyte algae.</title>
        <authorList>
            <person name="Puginier C."/>
            <person name="Libourel C."/>
            <person name="Otte J."/>
            <person name="Skaloud P."/>
            <person name="Haon M."/>
            <person name="Grisel S."/>
            <person name="Petersen M."/>
            <person name="Berrin J.G."/>
            <person name="Delaux P.M."/>
            <person name="Dal Grande F."/>
            <person name="Keller J."/>
        </authorList>
    </citation>
    <scope>NUCLEOTIDE SEQUENCE [LARGE SCALE GENOMIC DNA]</scope>
    <source>
        <strain evidence="2 3">SAG 2523</strain>
    </source>
</reference>
<organism evidence="2 3">
    <name type="scientific">Apatococcus fuscideae</name>
    <dbReference type="NCBI Taxonomy" id="2026836"/>
    <lineage>
        <taxon>Eukaryota</taxon>
        <taxon>Viridiplantae</taxon>
        <taxon>Chlorophyta</taxon>
        <taxon>core chlorophytes</taxon>
        <taxon>Trebouxiophyceae</taxon>
        <taxon>Chlorellales</taxon>
        <taxon>Chlorellaceae</taxon>
        <taxon>Apatococcus</taxon>
    </lineage>
</organism>
<dbReference type="PANTHER" id="PTHR11472">
    <property type="entry name" value="DNA REPAIR DEAD HELICASE RAD3/XP-D SUBFAMILY MEMBER"/>
    <property type="match status" value="1"/>
</dbReference>
<dbReference type="GO" id="GO:0016818">
    <property type="term" value="F:hydrolase activity, acting on acid anhydrides, in phosphorus-containing anhydrides"/>
    <property type="evidence" value="ECO:0007669"/>
    <property type="project" value="InterPro"/>
</dbReference>
<dbReference type="AlphaFoldDB" id="A0AAW1SDP1"/>
<dbReference type="InterPro" id="IPR027417">
    <property type="entry name" value="P-loop_NTPase"/>
</dbReference>
<protein>
    <recommendedName>
        <fullName evidence="1">ATP-dependent helicase C-terminal domain-containing protein</fullName>
    </recommendedName>
</protein>
<dbReference type="Gene3D" id="3.40.50.300">
    <property type="entry name" value="P-loop containing nucleotide triphosphate hydrolases"/>
    <property type="match status" value="1"/>
</dbReference>
<feature type="domain" description="ATP-dependent helicase C-terminal" evidence="1">
    <location>
        <begin position="44"/>
        <end position="188"/>
    </location>
</feature>
<name>A0AAW1SDP1_9CHLO</name>
<gene>
    <name evidence="2" type="ORF">WJX84_009192</name>
</gene>
<dbReference type="Proteomes" id="UP001485043">
    <property type="component" value="Unassembled WGS sequence"/>
</dbReference>
<accession>A0AAW1SDP1</accession>
<evidence type="ECO:0000313" key="3">
    <source>
        <dbReference type="Proteomes" id="UP001485043"/>
    </source>
</evidence>
<dbReference type="InterPro" id="IPR006555">
    <property type="entry name" value="ATP-dep_Helicase_C"/>
</dbReference>
<evidence type="ECO:0000313" key="2">
    <source>
        <dbReference type="EMBL" id="KAK9844240.1"/>
    </source>
</evidence>
<keyword evidence="3" id="KW-1185">Reference proteome</keyword>
<comment type="caution">
    <text evidence="2">The sequence shown here is derived from an EMBL/GenBank/DDBJ whole genome shotgun (WGS) entry which is preliminary data.</text>
</comment>
<dbReference type="PANTHER" id="PTHR11472:SF47">
    <property type="entry name" value="FANCONI ANEMIA GROUP J PROTEIN"/>
    <property type="match status" value="1"/>
</dbReference>